<dbReference type="Proteomes" id="UP000186666">
    <property type="component" value="Unassembled WGS sequence"/>
</dbReference>
<sequence>MLASDEVDMKFFLKKRVLILLFMTFVLLLFFNSNWMSWFYPIHYKEEIQLQAEEYEVDPFLIAAIIRVESNYKPGKESSKGALGIMQLMPRTATWAMEMAKLPEVSLDRIKHEVGPNIQLGAWYFASLSKQFDGNKALAIAAYNAGPGNVRSWMDKGLWDGQLETVKEIPIDETRHYVQRVLYYYDKYTDIYDEF</sequence>
<dbReference type="InterPro" id="IPR023346">
    <property type="entry name" value="Lysozyme-like_dom_sf"/>
</dbReference>
<feature type="transmembrane region" description="Helical" evidence="2">
    <location>
        <begin position="17"/>
        <end position="40"/>
    </location>
</feature>
<name>A0ABY1JXP6_9BACL</name>
<dbReference type="Pfam" id="PF01464">
    <property type="entry name" value="SLT"/>
    <property type="match status" value="1"/>
</dbReference>
<proteinExistence type="inferred from homology"/>
<evidence type="ECO:0000313" key="5">
    <source>
        <dbReference type="Proteomes" id="UP000186666"/>
    </source>
</evidence>
<dbReference type="InterPro" id="IPR000189">
    <property type="entry name" value="Transglyc_AS"/>
</dbReference>
<evidence type="ECO:0000313" key="4">
    <source>
        <dbReference type="EMBL" id="SIQ95106.1"/>
    </source>
</evidence>
<dbReference type="PROSITE" id="PS00922">
    <property type="entry name" value="TRANSGLYCOSYLASE"/>
    <property type="match status" value="1"/>
</dbReference>
<organism evidence="4 5">
    <name type="scientific">Paenibacillus macquariensis</name>
    <dbReference type="NCBI Taxonomy" id="948756"/>
    <lineage>
        <taxon>Bacteria</taxon>
        <taxon>Bacillati</taxon>
        <taxon>Bacillota</taxon>
        <taxon>Bacilli</taxon>
        <taxon>Bacillales</taxon>
        <taxon>Paenibacillaceae</taxon>
        <taxon>Paenibacillus</taxon>
    </lineage>
</organism>
<keyword evidence="2" id="KW-1133">Transmembrane helix</keyword>
<dbReference type="Gene3D" id="1.10.530.10">
    <property type="match status" value="1"/>
</dbReference>
<keyword evidence="2" id="KW-0472">Membrane</keyword>
<comment type="caution">
    <text evidence="4">The sequence shown here is derived from an EMBL/GenBank/DDBJ whole genome shotgun (WGS) entry which is preliminary data.</text>
</comment>
<keyword evidence="2" id="KW-0812">Transmembrane</keyword>
<dbReference type="SUPFAM" id="SSF53955">
    <property type="entry name" value="Lysozyme-like"/>
    <property type="match status" value="1"/>
</dbReference>
<accession>A0ABY1JXP6</accession>
<protein>
    <submittedName>
        <fullName evidence="4">Soluble lytic murein transglycosylase</fullName>
    </submittedName>
</protein>
<dbReference type="PANTHER" id="PTHR37423:SF5">
    <property type="entry name" value="SOLUBLE LYTIC MUREIN TRANSGLYCOSYLASE"/>
    <property type="match status" value="1"/>
</dbReference>
<evidence type="ECO:0000259" key="3">
    <source>
        <dbReference type="Pfam" id="PF01464"/>
    </source>
</evidence>
<dbReference type="CDD" id="cd16896">
    <property type="entry name" value="LT_Slt70-like"/>
    <property type="match status" value="1"/>
</dbReference>
<dbReference type="PANTHER" id="PTHR37423">
    <property type="entry name" value="SOLUBLE LYTIC MUREIN TRANSGLYCOSYLASE-RELATED"/>
    <property type="match status" value="1"/>
</dbReference>
<dbReference type="EMBL" id="FTNK01000005">
    <property type="protein sequence ID" value="SIQ95106.1"/>
    <property type="molecule type" value="Genomic_DNA"/>
</dbReference>
<dbReference type="InterPro" id="IPR008258">
    <property type="entry name" value="Transglycosylase_SLT_dom_1"/>
</dbReference>
<reference evidence="4 5" key="1">
    <citation type="submission" date="2017-01" db="EMBL/GenBank/DDBJ databases">
        <authorList>
            <person name="Varghese N."/>
            <person name="Submissions S."/>
        </authorList>
    </citation>
    <scope>NUCLEOTIDE SEQUENCE [LARGE SCALE GENOMIC DNA]</scope>
    <source>
        <strain evidence="4 5">ATCC 23464</strain>
    </source>
</reference>
<evidence type="ECO:0000256" key="1">
    <source>
        <dbReference type="ARBA" id="ARBA00007734"/>
    </source>
</evidence>
<keyword evidence="5" id="KW-1185">Reference proteome</keyword>
<feature type="domain" description="Transglycosylase SLT" evidence="3">
    <location>
        <begin position="49"/>
        <end position="155"/>
    </location>
</feature>
<evidence type="ECO:0000256" key="2">
    <source>
        <dbReference type="SAM" id="Phobius"/>
    </source>
</evidence>
<gene>
    <name evidence="4" type="ORF">SAMN05421578_105189</name>
</gene>
<comment type="similarity">
    <text evidence="1">Belongs to the transglycosylase Slt family.</text>
</comment>